<feature type="region of interest" description="Disordered" evidence="10">
    <location>
        <begin position="261"/>
        <end position="284"/>
    </location>
</feature>
<sequence length="284" mass="31338">MANSSMPIERLQALDNVEKEIASCIQSAGQALTELSKDKASMKQVESHTSLFLKTLNHVEGELSKHINYLTQVSTGSPHEGTSYGSVKMYKTARHRIEHTRTRLQDLENLKNRALASSNAESRSDDTGLSTTRDRNGIMAENAHRKRSLAIEIRNQQHLRISGGSLPSNFQSAHVTLPLNGSSSRHRRPLNGNSRLHSMHTSYRIGKHHAFQSEMSVPEDEVTASLPNSFEGVSPPTKVGSQNSLQKFHTRLVDRLRRSLRLNSTSASEGGDNCDGESGSRTSS</sequence>
<evidence type="ECO:0000256" key="5">
    <source>
        <dbReference type="ARBA" id="ARBA00023159"/>
    </source>
</evidence>
<keyword evidence="6 9" id="KW-0804">Transcription</keyword>
<protein>
    <recommendedName>
        <fullName evidence="3 9">Mediator of RNA polymerase II transcription subunit 11</fullName>
    </recommendedName>
    <alternativeName>
        <fullName evidence="8 9">Mediator complex subunit 11</fullName>
    </alternativeName>
</protein>
<dbReference type="FunFam" id="1.10.287.3490:FF:000001">
    <property type="entry name" value="Mediator of RNA polymerase II transcription subunit 11"/>
    <property type="match status" value="1"/>
</dbReference>
<proteinExistence type="inferred from homology"/>
<evidence type="ECO:0000256" key="8">
    <source>
        <dbReference type="ARBA" id="ARBA00032011"/>
    </source>
</evidence>
<keyword evidence="5 9" id="KW-0010">Activator</keyword>
<evidence type="ECO:0000256" key="1">
    <source>
        <dbReference type="ARBA" id="ARBA00004123"/>
    </source>
</evidence>
<keyword evidence="12" id="KW-1185">Reference proteome</keyword>
<evidence type="ECO:0000256" key="7">
    <source>
        <dbReference type="ARBA" id="ARBA00023242"/>
    </source>
</evidence>
<dbReference type="PANTHER" id="PTHR22890">
    <property type="entry name" value="MEDIATOR OF RNA POLYMERASE II TRANSCRIPTION SUBUNIT 11"/>
    <property type="match status" value="1"/>
</dbReference>
<dbReference type="GO" id="GO:0016592">
    <property type="term" value="C:mediator complex"/>
    <property type="evidence" value="ECO:0007669"/>
    <property type="project" value="InterPro"/>
</dbReference>
<reference evidence="11" key="1">
    <citation type="submission" date="2021-11" db="EMBL/GenBank/DDBJ databases">
        <authorList>
            <person name="Schell T."/>
        </authorList>
    </citation>
    <scope>NUCLEOTIDE SEQUENCE</scope>
    <source>
        <strain evidence="11">M5</strain>
    </source>
</reference>
<dbReference type="InterPro" id="IPR019404">
    <property type="entry name" value="Mediator_Med11"/>
</dbReference>
<evidence type="ECO:0000256" key="10">
    <source>
        <dbReference type="SAM" id="MobiDB-lite"/>
    </source>
</evidence>
<name>A0A8J2RHI2_9CRUS</name>
<organism evidence="11 12">
    <name type="scientific">Daphnia galeata</name>
    <dbReference type="NCBI Taxonomy" id="27404"/>
    <lineage>
        <taxon>Eukaryota</taxon>
        <taxon>Metazoa</taxon>
        <taxon>Ecdysozoa</taxon>
        <taxon>Arthropoda</taxon>
        <taxon>Crustacea</taxon>
        <taxon>Branchiopoda</taxon>
        <taxon>Diplostraca</taxon>
        <taxon>Cladocera</taxon>
        <taxon>Anomopoda</taxon>
        <taxon>Daphniidae</taxon>
        <taxon>Daphnia</taxon>
    </lineage>
</organism>
<dbReference type="EMBL" id="CAKKLH010000024">
    <property type="protein sequence ID" value="CAH0099775.1"/>
    <property type="molecule type" value="Genomic_DNA"/>
</dbReference>
<dbReference type="Gene3D" id="1.10.287.3490">
    <property type="match status" value="1"/>
</dbReference>
<evidence type="ECO:0000256" key="3">
    <source>
        <dbReference type="ARBA" id="ARBA00019621"/>
    </source>
</evidence>
<gene>
    <name evidence="9" type="primary">MED11</name>
    <name evidence="11" type="ORF">DGAL_LOCUS1933</name>
</gene>
<keyword evidence="7 9" id="KW-0539">Nucleus</keyword>
<comment type="subcellular location">
    <subcellularLocation>
        <location evidence="1 9">Nucleus</location>
    </subcellularLocation>
</comment>
<dbReference type="Pfam" id="PF10280">
    <property type="entry name" value="Med11"/>
    <property type="match status" value="1"/>
</dbReference>
<evidence type="ECO:0000256" key="6">
    <source>
        <dbReference type="ARBA" id="ARBA00023163"/>
    </source>
</evidence>
<dbReference type="GO" id="GO:0003712">
    <property type="term" value="F:transcription coregulator activity"/>
    <property type="evidence" value="ECO:0007669"/>
    <property type="project" value="InterPro"/>
</dbReference>
<dbReference type="GO" id="GO:0006357">
    <property type="term" value="P:regulation of transcription by RNA polymerase II"/>
    <property type="evidence" value="ECO:0007669"/>
    <property type="project" value="InterPro"/>
</dbReference>
<evidence type="ECO:0000256" key="9">
    <source>
        <dbReference type="RuleBase" id="RU364147"/>
    </source>
</evidence>
<keyword evidence="4 9" id="KW-0805">Transcription regulation</keyword>
<evidence type="ECO:0000256" key="4">
    <source>
        <dbReference type="ARBA" id="ARBA00023015"/>
    </source>
</evidence>
<comment type="function">
    <text evidence="9">Component of the Mediator complex, a coactivator involved in the regulated transcription of nearly all RNA polymerase II-dependent genes. Mediator functions as a bridge to convey information from gene-specific regulatory proteins to the basal RNA polymerase II transcription machinery. Mediator is recruited to promoters by direct interactions with regulatory proteins and serves as a scaffold for the assembly of a functional pre-initiation complex with RNA polymerase II and the general transcription factors.</text>
</comment>
<dbReference type="OrthoDB" id="5418434at2759"/>
<comment type="similarity">
    <text evidence="2 9">Belongs to the Mediator complex subunit 11 family.</text>
</comment>
<comment type="caution">
    <text evidence="11">The sequence shown here is derived from an EMBL/GenBank/DDBJ whole genome shotgun (WGS) entry which is preliminary data.</text>
</comment>
<feature type="compositionally biased region" description="Basic and acidic residues" evidence="10">
    <location>
        <begin position="122"/>
        <end position="135"/>
    </location>
</feature>
<dbReference type="AlphaFoldDB" id="A0A8J2RHI2"/>
<evidence type="ECO:0000256" key="2">
    <source>
        <dbReference type="ARBA" id="ARBA00008186"/>
    </source>
</evidence>
<accession>A0A8J2RHI2</accession>
<evidence type="ECO:0000313" key="12">
    <source>
        <dbReference type="Proteomes" id="UP000789390"/>
    </source>
</evidence>
<dbReference type="Proteomes" id="UP000789390">
    <property type="component" value="Unassembled WGS sequence"/>
</dbReference>
<comment type="subunit">
    <text evidence="9">Component of the Mediator complex.</text>
</comment>
<evidence type="ECO:0000313" key="11">
    <source>
        <dbReference type="EMBL" id="CAH0099775.1"/>
    </source>
</evidence>
<feature type="region of interest" description="Disordered" evidence="10">
    <location>
        <begin position="110"/>
        <end position="135"/>
    </location>
</feature>